<keyword evidence="1" id="KW-0175">Coiled coil</keyword>
<dbReference type="WBParaSite" id="ACRNAN_scaffold1769.g12252.t1">
    <property type="protein sequence ID" value="ACRNAN_scaffold1769.g12252.t1"/>
    <property type="gene ID" value="ACRNAN_scaffold1769.g12252"/>
</dbReference>
<protein>
    <submittedName>
        <fullName evidence="3">Uncharacterized protein</fullName>
    </submittedName>
</protein>
<proteinExistence type="predicted"/>
<feature type="coiled-coil region" evidence="1">
    <location>
        <begin position="60"/>
        <end position="108"/>
    </location>
</feature>
<sequence length="214" mass="25335">MVTYYEFILEIYVDREVKHHAMLTKWKIESERKQIQVRNKKKSKHILFYYFDYIGYFRNVVNWGQEYLKLKKEKDELQNENKNLSINNALLNKDLELANNKILLLESKLSPCGAIEAYEKQAINLPSVRNDKRSNRWSWIFLNKRSFSQHLDKSTTANDVSILAEEVYNHASSDIHSFDINKGVIVSKRTYSKAHQDFLYAVCKALHCTFTEED</sequence>
<evidence type="ECO:0000313" key="3">
    <source>
        <dbReference type="WBParaSite" id="ACRNAN_scaffold1769.g12252.t1"/>
    </source>
</evidence>
<evidence type="ECO:0000256" key="1">
    <source>
        <dbReference type="SAM" id="Coils"/>
    </source>
</evidence>
<dbReference type="Proteomes" id="UP000887540">
    <property type="component" value="Unplaced"/>
</dbReference>
<evidence type="ECO:0000313" key="2">
    <source>
        <dbReference type="Proteomes" id="UP000887540"/>
    </source>
</evidence>
<reference evidence="3" key="1">
    <citation type="submission" date="2022-11" db="UniProtKB">
        <authorList>
            <consortium name="WormBaseParasite"/>
        </authorList>
    </citation>
    <scope>IDENTIFICATION</scope>
</reference>
<keyword evidence="2" id="KW-1185">Reference proteome</keyword>
<accession>A0A914D3T0</accession>
<name>A0A914D3T0_9BILA</name>
<dbReference type="AlphaFoldDB" id="A0A914D3T0"/>
<organism evidence="2 3">
    <name type="scientific">Acrobeloides nanus</name>
    <dbReference type="NCBI Taxonomy" id="290746"/>
    <lineage>
        <taxon>Eukaryota</taxon>
        <taxon>Metazoa</taxon>
        <taxon>Ecdysozoa</taxon>
        <taxon>Nematoda</taxon>
        <taxon>Chromadorea</taxon>
        <taxon>Rhabditida</taxon>
        <taxon>Tylenchina</taxon>
        <taxon>Cephalobomorpha</taxon>
        <taxon>Cephaloboidea</taxon>
        <taxon>Cephalobidae</taxon>
        <taxon>Acrobeloides</taxon>
    </lineage>
</organism>